<dbReference type="OrthoDB" id="71445at2759"/>
<comment type="caution">
    <text evidence="2">The sequence shown here is derived from an EMBL/GenBank/DDBJ whole genome shotgun (WGS) entry which is preliminary data.</text>
</comment>
<accession>A0A2P4YIU5</accession>
<dbReference type="Proteomes" id="UP000237271">
    <property type="component" value="Unassembled WGS sequence"/>
</dbReference>
<feature type="region of interest" description="Disordered" evidence="1">
    <location>
        <begin position="88"/>
        <end position="132"/>
    </location>
</feature>
<sequence length="232" mass="25532">MSDNSAISRSDKVTAISAATPTSSGPSYVLSSPKVLNPSSPRSAQPVGGYGESNGCNTRNEGSIGLAFSMKSFRRKKHVSERLHPLEGESPRYRRHPHQQRHLSVAPTSRSWYGVTPRSPGVVNGGTSPEDSDDEVIQLKRLHAHLTSDETIDEWIRSYELERGNFASFAVFTEVKLDEVQGNYTQQAGRPNSVEAAACCATLLKMPGIVGCYKTLLEKILILQQRRYSRVV</sequence>
<keyword evidence="3" id="KW-1185">Reference proteome</keyword>
<evidence type="ECO:0000256" key="1">
    <source>
        <dbReference type="SAM" id="MobiDB-lite"/>
    </source>
</evidence>
<proteinExistence type="predicted"/>
<name>A0A2P4YIU5_9STRA</name>
<reference evidence="2 3" key="1">
    <citation type="journal article" date="2017" name="Genome Biol. Evol.">
        <title>Phytophthora megakarya and P. palmivora, closely related causal agents of cacao black pod rot, underwent increases in genome sizes and gene numbers by different mechanisms.</title>
        <authorList>
            <person name="Ali S.S."/>
            <person name="Shao J."/>
            <person name="Lary D.J."/>
            <person name="Kronmiller B."/>
            <person name="Shen D."/>
            <person name="Strem M.D."/>
            <person name="Amoako-Attah I."/>
            <person name="Akrofi A.Y."/>
            <person name="Begoude B.A."/>
            <person name="Ten Hoopen G.M."/>
            <person name="Coulibaly K."/>
            <person name="Kebe B.I."/>
            <person name="Melnick R.L."/>
            <person name="Guiltinan M.J."/>
            <person name="Tyler B.M."/>
            <person name="Meinhardt L.W."/>
            <person name="Bailey B.A."/>
        </authorList>
    </citation>
    <scope>NUCLEOTIDE SEQUENCE [LARGE SCALE GENOMIC DNA]</scope>
    <source>
        <strain evidence="3">sbr112.9</strain>
    </source>
</reference>
<feature type="compositionally biased region" description="Polar residues" evidence="1">
    <location>
        <begin position="17"/>
        <end position="30"/>
    </location>
</feature>
<evidence type="ECO:0000313" key="3">
    <source>
        <dbReference type="Proteomes" id="UP000237271"/>
    </source>
</evidence>
<organism evidence="2 3">
    <name type="scientific">Phytophthora palmivora</name>
    <dbReference type="NCBI Taxonomy" id="4796"/>
    <lineage>
        <taxon>Eukaryota</taxon>
        <taxon>Sar</taxon>
        <taxon>Stramenopiles</taxon>
        <taxon>Oomycota</taxon>
        <taxon>Peronosporomycetes</taxon>
        <taxon>Peronosporales</taxon>
        <taxon>Peronosporaceae</taxon>
        <taxon>Phytophthora</taxon>
    </lineage>
</organism>
<dbReference type="EMBL" id="NCKW01002363">
    <property type="protein sequence ID" value="POM77741.1"/>
    <property type="molecule type" value="Genomic_DNA"/>
</dbReference>
<gene>
    <name evidence="2" type="ORF">PHPALM_4827</name>
</gene>
<feature type="region of interest" description="Disordered" evidence="1">
    <location>
        <begin position="1"/>
        <end position="60"/>
    </location>
</feature>
<dbReference type="AlphaFoldDB" id="A0A2P4YIU5"/>
<protein>
    <submittedName>
        <fullName evidence="2">Uncharacterized protein</fullName>
    </submittedName>
</protein>
<evidence type="ECO:0000313" key="2">
    <source>
        <dbReference type="EMBL" id="POM77741.1"/>
    </source>
</evidence>